<organism evidence="4">
    <name type="scientific">Attheya septentrionalis</name>
    <dbReference type="NCBI Taxonomy" id="420275"/>
    <lineage>
        <taxon>Eukaryota</taxon>
        <taxon>Sar</taxon>
        <taxon>Stramenopiles</taxon>
        <taxon>Ochrophyta</taxon>
        <taxon>Bacillariophyta</taxon>
        <taxon>Coscinodiscophyceae</taxon>
        <taxon>Chaetocerotophycidae</taxon>
        <taxon>Chaetocerotales</taxon>
        <taxon>Attheyaceae</taxon>
        <taxon>Attheya</taxon>
    </lineage>
</organism>
<dbReference type="GO" id="GO:0040029">
    <property type="term" value="P:epigenetic regulation of gene expression"/>
    <property type="evidence" value="ECO:0007669"/>
    <property type="project" value="TreeGrafter"/>
</dbReference>
<feature type="compositionally biased region" description="Basic and acidic residues" evidence="2">
    <location>
        <begin position="171"/>
        <end position="196"/>
    </location>
</feature>
<dbReference type="GO" id="GO:0004407">
    <property type="term" value="F:histone deacetylase activity"/>
    <property type="evidence" value="ECO:0007669"/>
    <property type="project" value="TreeGrafter"/>
</dbReference>
<dbReference type="PANTHER" id="PTHR10625:SF26">
    <property type="entry name" value="HISTONE DEACETYLASE DOMAIN-CONTAINING PROTEIN"/>
    <property type="match status" value="1"/>
</dbReference>
<evidence type="ECO:0000259" key="3">
    <source>
        <dbReference type="Pfam" id="PF00850"/>
    </source>
</evidence>
<dbReference type="CDD" id="cd11599">
    <property type="entry name" value="HDAC_classII_2"/>
    <property type="match status" value="1"/>
</dbReference>
<dbReference type="PANTHER" id="PTHR10625">
    <property type="entry name" value="HISTONE DEACETYLASE HDAC1-RELATED"/>
    <property type="match status" value="1"/>
</dbReference>
<dbReference type="GO" id="GO:0000118">
    <property type="term" value="C:histone deacetylase complex"/>
    <property type="evidence" value="ECO:0007669"/>
    <property type="project" value="TreeGrafter"/>
</dbReference>
<feature type="compositionally biased region" description="Basic and acidic residues" evidence="2">
    <location>
        <begin position="461"/>
        <end position="470"/>
    </location>
</feature>
<accession>A0A7S2UJ04</accession>
<feature type="region of interest" description="Disordered" evidence="2">
    <location>
        <begin position="56"/>
        <end position="116"/>
    </location>
</feature>
<feature type="repeat" description="ANK" evidence="1">
    <location>
        <begin position="296"/>
        <end position="328"/>
    </location>
</feature>
<dbReference type="InterPro" id="IPR023801">
    <property type="entry name" value="His_deacetylse_dom"/>
</dbReference>
<feature type="compositionally biased region" description="Polar residues" evidence="2">
    <location>
        <begin position="443"/>
        <end position="457"/>
    </location>
</feature>
<feature type="compositionally biased region" description="Basic and acidic residues" evidence="2">
    <location>
        <begin position="1080"/>
        <end position="1111"/>
    </location>
</feature>
<feature type="domain" description="Histone deacetylase" evidence="3">
    <location>
        <begin position="626"/>
        <end position="984"/>
    </location>
</feature>
<dbReference type="SMART" id="SM00248">
    <property type="entry name" value="ANK"/>
    <property type="match status" value="5"/>
</dbReference>
<feature type="repeat" description="ANK" evidence="1">
    <location>
        <begin position="495"/>
        <end position="527"/>
    </location>
</feature>
<dbReference type="GO" id="GO:0005737">
    <property type="term" value="C:cytoplasm"/>
    <property type="evidence" value="ECO:0007669"/>
    <property type="project" value="TreeGrafter"/>
</dbReference>
<dbReference type="Pfam" id="PF12796">
    <property type="entry name" value="Ank_2"/>
    <property type="match status" value="1"/>
</dbReference>
<dbReference type="PROSITE" id="PS50297">
    <property type="entry name" value="ANK_REP_REGION"/>
    <property type="match status" value="2"/>
</dbReference>
<sequence>MASALERAMAGADEESDDEEDEDFDFEANAGARRYPIHDCCEFEDEECLRRLIFVRQDDSDDDSSSSSSSGNDDESSSSDDNDSHDAAHAAAVGHSPQALSHRGASNPRTPVGATAAVAAGLQDSIVEDHATSVSDHQILNGDTAKQRPTTEIDANTIPDVEMGDSQNGVETKKDSTEAESPDKETAGTSSDDKDTSLQAACLSRDIDKSCPLDTEENSSAVDINPVNDTSEAGAAPESNETMKLEIPKEEITKSTPKQGEGKAQQRSKKKRKKKVKEKKELSYYCPYDLNERDEDENTPLHVAIHSRKLEHVRLLLEAGASIHRKCDGSFPIHVAISIGAIPAHASFAYECVKLLQEHGADFFTKDDSMHTPLYLACVTNQVRLVSLFLADTGGMGTLNVRCDRVGGRVLHAAARFDDNSRAIARPSGTHKRLTTDDLQPHAPTSSVSNMNQSQGSEAEVVEKQEEKQPLDTSALITQVLLAVPEIEVDPQNNYGRTPLHVATMRGNWPVVRQLLHAGANPDAIDRRGYKPGGLARKRGMVIPNDLLPVLENSPPSGNGSTPRDLIIDPAGSTLLLCHELCNRHKTCPPIARGTGIASSEPPPENVRRLHVLINEDVGILRCSEFDGCSWETEARRAAISDVLRVHEYSYVERISHACAQIPDHPSAIAQLDGDTAVSRWSFEAALRAAGSVCEAVDKVMSGDFRNSFCAVRPPGHHAGPRGIVKCANDPEGSHGFCLLNNVAIGAAYARTMYRNDGIRKVAIIDFDVHHGNGTEEIVRQLVPNLEVATVRTNFAQGTLQTSKYRPWLDESDIQDVFFASTHGFGQKDLEYAGQPGGWFYPASGKSQVTDAIGNPASVENPNLSDFLLSQTWARMGEEARTNCCKIINCGLDIPGPDDIPGMQRVELRDSYRKKILPYLMDFDPDLIFISAGFDAHKKDTMNFGYVGMIEDDYEWVTEQLVKVANTCCNGRIVSVLEGGYKIHGGIVSPFARSVASHVRALVDGGNSRELYDTQEGEWESQFERHLVEEKEKKRQMKVDRLNRQAEAQRNKFLASRQEEVSTEEGDVAVSKADSFDSGSKVDEEPTRKRRRNQVDYKQLYEKMKKEEMTG</sequence>
<feature type="repeat" description="ANK" evidence="1">
    <location>
        <begin position="328"/>
        <end position="368"/>
    </location>
</feature>
<proteinExistence type="predicted"/>
<dbReference type="Pfam" id="PF00850">
    <property type="entry name" value="Hist_deacetyl"/>
    <property type="match status" value="1"/>
</dbReference>
<feature type="region of interest" description="Disordered" evidence="2">
    <location>
        <begin position="129"/>
        <end position="276"/>
    </location>
</feature>
<evidence type="ECO:0000256" key="1">
    <source>
        <dbReference type="PROSITE-ProRule" id="PRU00023"/>
    </source>
</evidence>
<feature type="region of interest" description="Disordered" evidence="2">
    <location>
        <begin position="1"/>
        <end position="29"/>
    </location>
</feature>
<dbReference type="SUPFAM" id="SSF52768">
    <property type="entry name" value="Arginase/deacetylase"/>
    <property type="match status" value="1"/>
</dbReference>
<feature type="region of interest" description="Disordered" evidence="2">
    <location>
        <begin position="1050"/>
        <end position="1111"/>
    </location>
</feature>
<feature type="compositionally biased region" description="Basic residues" evidence="2">
    <location>
        <begin position="266"/>
        <end position="276"/>
    </location>
</feature>
<protein>
    <recommendedName>
        <fullName evidence="3">Histone deacetylase domain-containing protein</fullName>
    </recommendedName>
</protein>
<dbReference type="AlphaFoldDB" id="A0A7S2UJ04"/>
<feature type="compositionally biased region" description="Acidic residues" evidence="2">
    <location>
        <begin position="72"/>
        <end position="81"/>
    </location>
</feature>
<dbReference type="InterPro" id="IPR037138">
    <property type="entry name" value="His_deacetylse_dom_sf"/>
</dbReference>
<feature type="compositionally biased region" description="Acidic residues" evidence="2">
    <location>
        <begin position="12"/>
        <end position="26"/>
    </location>
</feature>
<dbReference type="InterPro" id="IPR023696">
    <property type="entry name" value="Ureohydrolase_dom_sf"/>
</dbReference>
<gene>
    <name evidence="4" type="ORF">ASEP1449_LOCUS10819</name>
</gene>
<feature type="compositionally biased region" description="Basic and acidic residues" evidence="2">
    <location>
        <begin position="241"/>
        <end position="253"/>
    </location>
</feature>
<reference evidence="4" key="1">
    <citation type="submission" date="2021-01" db="EMBL/GenBank/DDBJ databases">
        <authorList>
            <person name="Corre E."/>
            <person name="Pelletier E."/>
            <person name="Niang G."/>
            <person name="Scheremetjew M."/>
            <person name="Finn R."/>
            <person name="Kale V."/>
            <person name="Holt S."/>
            <person name="Cochrane G."/>
            <person name="Meng A."/>
            <person name="Brown T."/>
            <person name="Cohen L."/>
        </authorList>
    </citation>
    <scope>NUCLEOTIDE SEQUENCE</scope>
    <source>
        <strain evidence="4">CCMP2084</strain>
    </source>
</reference>
<evidence type="ECO:0000256" key="2">
    <source>
        <dbReference type="SAM" id="MobiDB-lite"/>
    </source>
</evidence>
<name>A0A7S2UJ04_9STRA</name>
<dbReference type="InterPro" id="IPR036770">
    <property type="entry name" value="Ankyrin_rpt-contain_sf"/>
</dbReference>
<evidence type="ECO:0000313" key="4">
    <source>
        <dbReference type="EMBL" id="CAD9818987.1"/>
    </source>
</evidence>
<feature type="compositionally biased region" description="Polar residues" evidence="2">
    <location>
        <begin position="218"/>
        <end position="231"/>
    </location>
</feature>
<dbReference type="Gene3D" id="1.25.40.20">
    <property type="entry name" value="Ankyrin repeat-containing domain"/>
    <property type="match status" value="2"/>
</dbReference>
<dbReference type="InterPro" id="IPR002110">
    <property type="entry name" value="Ankyrin_rpt"/>
</dbReference>
<dbReference type="SUPFAM" id="SSF48403">
    <property type="entry name" value="Ankyrin repeat"/>
    <property type="match status" value="1"/>
</dbReference>
<dbReference type="Gene3D" id="3.40.800.20">
    <property type="entry name" value="Histone deacetylase domain"/>
    <property type="match status" value="1"/>
</dbReference>
<keyword evidence="1" id="KW-0040">ANK repeat</keyword>
<dbReference type="Pfam" id="PF00023">
    <property type="entry name" value="Ank"/>
    <property type="match status" value="1"/>
</dbReference>
<feature type="region of interest" description="Disordered" evidence="2">
    <location>
        <begin position="425"/>
        <end position="470"/>
    </location>
</feature>
<dbReference type="PROSITE" id="PS50088">
    <property type="entry name" value="ANK_REPEAT"/>
    <property type="match status" value="3"/>
</dbReference>
<dbReference type="EMBL" id="HBHQ01016200">
    <property type="protein sequence ID" value="CAD9818987.1"/>
    <property type="molecule type" value="Transcribed_RNA"/>
</dbReference>